<proteinExistence type="predicted"/>
<evidence type="ECO:0008006" key="4">
    <source>
        <dbReference type="Google" id="ProtNLM"/>
    </source>
</evidence>
<feature type="transmembrane region" description="Helical" evidence="1">
    <location>
        <begin position="41"/>
        <end position="62"/>
    </location>
</feature>
<feature type="transmembrane region" description="Helical" evidence="1">
    <location>
        <begin position="327"/>
        <end position="347"/>
    </location>
</feature>
<gene>
    <name evidence="2" type="ORF">BHQ21_11325</name>
</gene>
<dbReference type="RefSeq" id="WP_069400393.1">
    <property type="nucleotide sequence ID" value="NZ_JACKTB010000021.1"/>
</dbReference>
<accession>A0A1E3SW70</accession>
<dbReference type="EMBL" id="MIHC01000017">
    <property type="protein sequence ID" value="ODR06384.1"/>
    <property type="molecule type" value="Genomic_DNA"/>
</dbReference>
<feature type="transmembrane region" description="Helical" evidence="1">
    <location>
        <begin position="202"/>
        <end position="222"/>
    </location>
</feature>
<dbReference type="STRING" id="243061.AWC25_02585"/>
<keyword evidence="1" id="KW-0472">Membrane</keyword>
<organism evidence="2 3">
    <name type="scientific">Mycobacterium sherrisii</name>
    <dbReference type="NCBI Taxonomy" id="243061"/>
    <lineage>
        <taxon>Bacteria</taxon>
        <taxon>Bacillati</taxon>
        <taxon>Actinomycetota</taxon>
        <taxon>Actinomycetes</taxon>
        <taxon>Mycobacteriales</taxon>
        <taxon>Mycobacteriaceae</taxon>
        <taxon>Mycobacterium</taxon>
        <taxon>Mycobacterium simiae complex</taxon>
    </lineage>
</organism>
<evidence type="ECO:0000256" key="1">
    <source>
        <dbReference type="SAM" id="Phobius"/>
    </source>
</evidence>
<dbReference type="Proteomes" id="UP000094224">
    <property type="component" value="Unassembled WGS sequence"/>
</dbReference>
<name>A0A1E3SW70_9MYCO</name>
<protein>
    <recommendedName>
        <fullName evidence="4">Integral membrane protein</fullName>
    </recommendedName>
</protein>
<evidence type="ECO:0000313" key="2">
    <source>
        <dbReference type="EMBL" id="ODR06384.1"/>
    </source>
</evidence>
<keyword evidence="3" id="KW-1185">Reference proteome</keyword>
<comment type="caution">
    <text evidence="2">The sequence shown here is derived from an EMBL/GenBank/DDBJ whole genome shotgun (WGS) entry which is preliminary data.</text>
</comment>
<feature type="transmembrane region" description="Helical" evidence="1">
    <location>
        <begin position="78"/>
        <end position="98"/>
    </location>
</feature>
<dbReference type="AlphaFoldDB" id="A0A1E3SW70"/>
<feature type="transmembrane region" description="Helical" evidence="1">
    <location>
        <begin position="267"/>
        <end position="298"/>
    </location>
</feature>
<feature type="transmembrane region" description="Helical" evidence="1">
    <location>
        <begin position="110"/>
        <end position="129"/>
    </location>
</feature>
<evidence type="ECO:0000313" key="3">
    <source>
        <dbReference type="Proteomes" id="UP000094224"/>
    </source>
</evidence>
<feature type="transmembrane region" description="Helical" evidence="1">
    <location>
        <begin position="169"/>
        <end position="190"/>
    </location>
</feature>
<keyword evidence="1" id="KW-1133">Transmembrane helix</keyword>
<feature type="transmembrane region" description="Helical" evidence="1">
    <location>
        <begin position="135"/>
        <end position="157"/>
    </location>
</feature>
<dbReference type="OrthoDB" id="4750264at2"/>
<keyword evidence="1" id="KW-0812">Transmembrane</keyword>
<sequence>MDVTRRAARARRKAAEQWFLDRGLPLVLTRRGRWRRLWPRCAPMLAAWAVVEACLLGVYFVSDGKDVLIQNTPTSSQWVILGLLAAAIPLAALLGWLVSRIPGGRARAAVATASVAVAVACGIIESGLIQLTRDAVIVGLVLVLTGCGVGSVLAWAVRMTLEHLSTVGALAVRALPIVLLTALVFFNTYVWLMAAHISGQRLTSAIVFLLAIAGTFVVSKTVERVRPLLKSAAAPPESGENLTGTPFVAMPDPSPGLPLSRAESLNVVFLLAVSQLIEILVVAAVGATMYLILGLIILTPPLIREWTHTDTMTSTVFGFTFPAPDSLIHTCLFIGALTFMYISARAVDDDEYRGMFLDPLIDDLHTALTARNRYHHCHGSHGNLAHEHDTTESD</sequence>
<reference evidence="3" key="1">
    <citation type="submission" date="2016-09" db="EMBL/GenBank/DDBJ databases">
        <authorList>
            <person name="Greninger A.L."/>
            <person name="Jerome K.R."/>
            <person name="Mcnair B."/>
            <person name="Wallis C."/>
            <person name="Fang F."/>
        </authorList>
    </citation>
    <scope>NUCLEOTIDE SEQUENCE [LARGE SCALE GENOMIC DNA]</scope>
    <source>
        <strain evidence="3">BC1_M4</strain>
    </source>
</reference>